<protein>
    <submittedName>
        <fullName evidence="1">Uncharacterized protein</fullName>
    </submittedName>
</protein>
<name>A0A7C8YFM4_OPUST</name>
<dbReference type="EMBL" id="GISG01012948">
    <property type="protein sequence ID" value="MBA4616730.1"/>
    <property type="molecule type" value="Transcribed_RNA"/>
</dbReference>
<sequence>MKTAVKTPTSPVKANATVGNGVVNPKFSRSPLPVDISTLIATANPTMAILPSHTFKLFASFALCSHLIEAAYALCAPFISAELVRSTRGDPRRKDVKFGAKLEVGILETPGNLGNLDPDTSAVGMQVLI</sequence>
<reference evidence="1" key="1">
    <citation type="journal article" date="2013" name="J. Plant Res.">
        <title>Effect of fungi and light on seed germination of three Opuntia species from semiarid lands of central Mexico.</title>
        <authorList>
            <person name="Delgado-Sanchez P."/>
            <person name="Jimenez-Bremont J.F."/>
            <person name="Guerrero-Gonzalez Mde L."/>
            <person name="Flores J."/>
        </authorList>
    </citation>
    <scope>NUCLEOTIDE SEQUENCE</scope>
    <source>
        <tissue evidence="1">Cladode</tissue>
    </source>
</reference>
<accession>A0A7C8YFM4</accession>
<reference evidence="1" key="2">
    <citation type="submission" date="2020-07" db="EMBL/GenBank/DDBJ databases">
        <authorList>
            <person name="Vera ALvarez R."/>
            <person name="Arias-Moreno D.M."/>
            <person name="Jimenez-Jacinto V."/>
            <person name="Jimenez-Bremont J.F."/>
            <person name="Swaminathan K."/>
            <person name="Moose S.P."/>
            <person name="Guerrero-Gonzalez M.L."/>
            <person name="Marino-Ramirez L."/>
            <person name="Landsman D."/>
            <person name="Rodriguez-Kessler M."/>
            <person name="Delgado-Sanchez P."/>
        </authorList>
    </citation>
    <scope>NUCLEOTIDE SEQUENCE</scope>
    <source>
        <tissue evidence="1">Cladode</tissue>
    </source>
</reference>
<evidence type="ECO:0000313" key="1">
    <source>
        <dbReference type="EMBL" id="MBA4616730.1"/>
    </source>
</evidence>
<proteinExistence type="predicted"/>
<dbReference type="AlphaFoldDB" id="A0A7C8YFM4"/>
<organism evidence="1">
    <name type="scientific">Opuntia streptacantha</name>
    <name type="common">Prickly pear cactus</name>
    <name type="synonym">Opuntia cardona</name>
    <dbReference type="NCBI Taxonomy" id="393608"/>
    <lineage>
        <taxon>Eukaryota</taxon>
        <taxon>Viridiplantae</taxon>
        <taxon>Streptophyta</taxon>
        <taxon>Embryophyta</taxon>
        <taxon>Tracheophyta</taxon>
        <taxon>Spermatophyta</taxon>
        <taxon>Magnoliopsida</taxon>
        <taxon>eudicotyledons</taxon>
        <taxon>Gunneridae</taxon>
        <taxon>Pentapetalae</taxon>
        <taxon>Caryophyllales</taxon>
        <taxon>Cactineae</taxon>
        <taxon>Cactaceae</taxon>
        <taxon>Opuntioideae</taxon>
        <taxon>Opuntia</taxon>
    </lineage>
</organism>